<organism evidence="2">
    <name type="scientific">Sesamum latifolium</name>
    <dbReference type="NCBI Taxonomy" id="2727402"/>
    <lineage>
        <taxon>Eukaryota</taxon>
        <taxon>Viridiplantae</taxon>
        <taxon>Streptophyta</taxon>
        <taxon>Embryophyta</taxon>
        <taxon>Tracheophyta</taxon>
        <taxon>Spermatophyta</taxon>
        <taxon>Magnoliopsida</taxon>
        <taxon>eudicotyledons</taxon>
        <taxon>Gunneridae</taxon>
        <taxon>Pentapetalae</taxon>
        <taxon>asterids</taxon>
        <taxon>lamiids</taxon>
        <taxon>Lamiales</taxon>
        <taxon>Pedaliaceae</taxon>
        <taxon>Sesamum</taxon>
    </lineage>
</organism>
<dbReference type="InterPro" id="IPR005162">
    <property type="entry name" value="Retrotrans_gag_dom"/>
</dbReference>
<gene>
    <name evidence="2" type="ORF">Slati_3832500</name>
</gene>
<feature type="domain" description="Retrotransposon gag" evidence="1">
    <location>
        <begin position="1"/>
        <end position="89"/>
    </location>
</feature>
<sequence>MFSFYMKGETLSWFKWLYTNQQLSSWDAFLRAFELRFGPSSFENHQAALFKLHQHGSVSDFQAEFERSCNWIVSLPPESILNCFILGLRADIQQEMVVFQPSSISQAIRLA</sequence>
<comment type="caution">
    <text evidence="2">The sequence shown here is derived from an EMBL/GenBank/DDBJ whole genome shotgun (WGS) entry which is preliminary data.</text>
</comment>
<reference evidence="2" key="2">
    <citation type="journal article" date="2024" name="Plant">
        <title>Genomic evolution and insights into agronomic trait innovations of Sesamum species.</title>
        <authorList>
            <person name="Miao H."/>
            <person name="Wang L."/>
            <person name="Qu L."/>
            <person name="Liu H."/>
            <person name="Sun Y."/>
            <person name="Le M."/>
            <person name="Wang Q."/>
            <person name="Wei S."/>
            <person name="Zheng Y."/>
            <person name="Lin W."/>
            <person name="Duan Y."/>
            <person name="Cao H."/>
            <person name="Xiong S."/>
            <person name="Wang X."/>
            <person name="Wei L."/>
            <person name="Li C."/>
            <person name="Ma Q."/>
            <person name="Ju M."/>
            <person name="Zhao R."/>
            <person name="Li G."/>
            <person name="Mu C."/>
            <person name="Tian Q."/>
            <person name="Mei H."/>
            <person name="Zhang T."/>
            <person name="Gao T."/>
            <person name="Zhang H."/>
        </authorList>
    </citation>
    <scope>NUCLEOTIDE SEQUENCE</scope>
    <source>
        <strain evidence="2">KEN1</strain>
    </source>
</reference>
<reference evidence="2" key="1">
    <citation type="submission" date="2020-06" db="EMBL/GenBank/DDBJ databases">
        <authorList>
            <person name="Li T."/>
            <person name="Hu X."/>
            <person name="Zhang T."/>
            <person name="Song X."/>
            <person name="Zhang H."/>
            <person name="Dai N."/>
            <person name="Sheng W."/>
            <person name="Hou X."/>
            <person name="Wei L."/>
        </authorList>
    </citation>
    <scope>NUCLEOTIDE SEQUENCE</scope>
    <source>
        <strain evidence="2">KEN1</strain>
        <tissue evidence="2">Leaf</tissue>
    </source>
</reference>
<name>A0AAW2TK97_9LAMI</name>
<evidence type="ECO:0000313" key="2">
    <source>
        <dbReference type="EMBL" id="KAL0405186.1"/>
    </source>
</evidence>
<dbReference type="AlphaFoldDB" id="A0AAW2TK97"/>
<dbReference type="EMBL" id="JACGWN010000014">
    <property type="protein sequence ID" value="KAL0405186.1"/>
    <property type="molecule type" value="Genomic_DNA"/>
</dbReference>
<accession>A0AAW2TK97</accession>
<protein>
    <recommendedName>
        <fullName evidence="1">Retrotransposon gag domain-containing protein</fullName>
    </recommendedName>
</protein>
<proteinExistence type="predicted"/>
<evidence type="ECO:0000259" key="1">
    <source>
        <dbReference type="Pfam" id="PF03732"/>
    </source>
</evidence>
<dbReference type="Pfam" id="PF03732">
    <property type="entry name" value="Retrotrans_gag"/>
    <property type="match status" value="1"/>
</dbReference>